<comment type="caution">
    <text evidence="2">The sequence shown here is derived from an EMBL/GenBank/DDBJ whole genome shotgun (WGS) entry which is preliminary data.</text>
</comment>
<dbReference type="AlphaFoldDB" id="A0A3D8Q7Q9"/>
<accession>A0A3D8Q7Q9</accession>
<evidence type="ECO:0000313" key="2">
    <source>
        <dbReference type="EMBL" id="RDW57727.1"/>
    </source>
</evidence>
<dbReference type="Proteomes" id="UP000256328">
    <property type="component" value="Unassembled WGS sequence"/>
</dbReference>
<dbReference type="EMBL" id="PDLN01000022">
    <property type="protein sequence ID" value="RDW57727.1"/>
    <property type="molecule type" value="Genomic_DNA"/>
</dbReference>
<name>A0A3D8Q7Q9_9HELO</name>
<evidence type="ECO:0000313" key="3">
    <source>
        <dbReference type="Proteomes" id="UP000256328"/>
    </source>
</evidence>
<organism evidence="2 3">
    <name type="scientific">Coleophoma crateriformis</name>
    <dbReference type="NCBI Taxonomy" id="565419"/>
    <lineage>
        <taxon>Eukaryota</taxon>
        <taxon>Fungi</taxon>
        <taxon>Dikarya</taxon>
        <taxon>Ascomycota</taxon>
        <taxon>Pezizomycotina</taxon>
        <taxon>Leotiomycetes</taxon>
        <taxon>Helotiales</taxon>
        <taxon>Dermateaceae</taxon>
        <taxon>Coleophoma</taxon>
    </lineage>
</organism>
<sequence>MSQSQRARKDEQSSTQQQFKDYAFTIRGWAMEDPMNQQGLHDTILIKQAQSDPDSTIQLFNDSTNFTDRELGEPKDGICRYLVVGSAPRNLPDAIKKSAPRCKKQKPVGDKTPPADQIIKWDDSKPPVLVVPKNGLCTPFPIARNLVFYRWQYRDNTTAIHERGPAWNRRVVMHSTLPGSDDEPPPPKQEAFKQAENGAILAYNPRTSICKQIEFLALGFNESRTGWFVEKLESLLRVMDEDIDVRPAPQNNGLQIFIEEGNNLTEEQADMVVEDFNKMWPGVNGIMQERIQVLKQQLVLHDIELGHKLLMPFIAEGCRLLSKQDYQLDIQDLLESVCTQAGPVDTTLPNSSSPADQPLTKMLILKLQEIMDTNNKIDEGSKRSLGAVAFDPNSGDAAFDLSQDDIQGQHRNTCDKDTARAIILQISRVIATAVAKREKDSQDTVQEIITVLEEMA</sequence>
<dbReference type="OrthoDB" id="3551813at2759"/>
<feature type="region of interest" description="Disordered" evidence="1">
    <location>
        <begin position="98"/>
        <end position="119"/>
    </location>
</feature>
<proteinExistence type="predicted"/>
<reference evidence="2 3" key="1">
    <citation type="journal article" date="2018" name="IMA Fungus">
        <title>IMA Genome-F 9: Draft genome sequence of Annulohypoxylon stygium, Aspergillus mulundensis, Berkeleyomyces basicola (syn. Thielaviopsis basicola), Ceratocystis smalleyi, two Cercospora beticola strains, Coleophoma cylindrospora, Fusarium fracticaudum, Phialophora cf. hyalina, and Morchella septimelata.</title>
        <authorList>
            <person name="Wingfield B.D."/>
            <person name="Bills G.F."/>
            <person name="Dong Y."/>
            <person name="Huang W."/>
            <person name="Nel W.J."/>
            <person name="Swalarsk-Parry B.S."/>
            <person name="Vaghefi N."/>
            <person name="Wilken P.M."/>
            <person name="An Z."/>
            <person name="de Beer Z.W."/>
            <person name="De Vos L."/>
            <person name="Chen L."/>
            <person name="Duong T.A."/>
            <person name="Gao Y."/>
            <person name="Hammerbacher A."/>
            <person name="Kikkert J.R."/>
            <person name="Li Y."/>
            <person name="Li H."/>
            <person name="Li K."/>
            <person name="Li Q."/>
            <person name="Liu X."/>
            <person name="Ma X."/>
            <person name="Naidoo K."/>
            <person name="Pethybridge S.J."/>
            <person name="Sun J."/>
            <person name="Steenkamp E.T."/>
            <person name="van der Nest M.A."/>
            <person name="van Wyk S."/>
            <person name="Wingfield M.J."/>
            <person name="Xiong C."/>
            <person name="Yue Q."/>
            <person name="Zhang X."/>
        </authorList>
    </citation>
    <scope>NUCLEOTIDE SEQUENCE [LARGE SCALE GENOMIC DNA]</scope>
    <source>
        <strain evidence="2 3">BP5796</strain>
    </source>
</reference>
<protein>
    <submittedName>
        <fullName evidence="2">Uncharacterized protein</fullName>
    </submittedName>
</protein>
<gene>
    <name evidence="2" type="ORF">BP5796_12528</name>
</gene>
<evidence type="ECO:0000256" key="1">
    <source>
        <dbReference type="SAM" id="MobiDB-lite"/>
    </source>
</evidence>
<keyword evidence="3" id="KW-1185">Reference proteome</keyword>